<dbReference type="KEGG" id="msd:MYSTI_06405"/>
<feature type="compositionally biased region" description="Low complexity" evidence="1">
    <location>
        <begin position="699"/>
        <end position="714"/>
    </location>
</feature>
<feature type="region of interest" description="Disordered" evidence="1">
    <location>
        <begin position="90"/>
        <end position="146"/>
    </location>
</feature>
<evidence type="ECO:0000256" key="2">
    <source>
        <dbReference type="SAM" id="Phobius"/>
    </source>
</evidence>
<dbReference type="Proteomes" id="UP000011131">
    <property type="component" value="Chromosome"/>
</dbReference>
<dbReference type="Pfam" id="PF13717">
    <property type="entry name" value="Zn_ribbon_4"/>
    <property type="match status" value="1"/>
</dbReference>
<evidence type="ECO:0000313" key="4">
    <source>
        <dbReference type="EMBL" id="AGC47678.1"/>
    </source>
</evidence>
<feature type="compositionally biased region" description="Low complexity" evidence="1">
    <location>
        <begin position="178"/>
        <end position="187"/>
    </location>
</feature>
<feature type="region of interest" description="Disordered" evidence="1">
    <location>
        <begin position="994"/>
        <end position="1015"/>
    </location>
</feature>
<feature type="compositionally biased region" description="Low complexity" evidence="1">
    <location>
        <begin position="129"/>
        <end position="139"/>
    </location>
</feature>
<protein>
    <recommendedName>
        <fullName evidence="3">Zinc finger/thioredoxin putative domain-containing protein</fullName>
    </recommendedName>
</protein>
<feature type="compositionally biased region" description="Gly residues" evidence="1">
    <location>
        <begin position="604"/>
        <end position="618"/>
    </location>
</feature>
<feature type="compositionally biased region" description="Low complexity" evidence="1">
    <location>
        <begin position="309"/>
        <end position="320"/>
    </location>
</feature>
<feature type="transmembrane region" description="Helical" evidence="2">
    <location>
        <begin position="826"/>
        <end position="848"/>
    </location>
</feature>
<dbReference type="InterPro" id="IPR011723">
    <property type="entry name" value="Znf/thioredoxin_put"/>
</dbReference>
<sequence>MIVKCARCQTRFKIPDEKVTEKGVKVRCTKCQNTFRVTRESAGEDGGVPLPPPSGGQVDPFAAFGVAPDPQGVEVTRPGFYAQGIAATRTSVPPDSPWNSVDGGLDTEDGVYREPTRVGPIPLPPPQAPGAAEAAQGSAGLYGGAVPPPVESAPGALSGAVPLPGLAPPVRSPSPGVAAPRGTGAQGRPPPPPPAAVQQGRGTAPSGSVVDDPFMDFLNAPVPGGASTPFDDLPVPVAAPGSAARRPTTVPVAGGGARPPVPASPDADPFAAIDIDDATVTGRPPFSSSPPVPTGAEEDPFSSIDIDDSAMSGGASASADPFGSMGGDDATFAGTPPFMASGAGAAKQGAGPGRPSQGAPPGVAQVRAPQAMPPTRVPLAGGPSGQSAGATPPKTPPQPAAPSADDLFAALGPAPSQGRAPRPAAPAGEDPFASIGGMPPPGRGAPGTGGATPPRPPPQAAAPDRDLFASLDDATMPGRPPSSGSAGEAAFPSLEDATLPGRPPHAAASGKADPFASLGSAAAQSRPSGTAAPGGEGSVAGGGGAAAQGRRPGTAAPGGESSFAGVGGAAAQSRPSGTAAPGGEGPFGGVGGAAAQGRRPGTSAPGGEGPFAGVGGAAAQGRAPRSATPSGGAPLAGSSTPQGRASPSAAPGGGEDLFASLTGTPPPAVLGGEDPFASLDLSDATVPGRPPSAAPSPAPASSAGDLFDLSSDSDAFGEHAGVQPSESGRAELFGHSSPEGLGFDEPQAHSTRSLLDDVPPVDDGQGLGVSLGRIGVPGGAQREVVDLSPDLSAAPAVSVVKPTARPEDVGIPQARPPSRARKVTALLLNLVVAAALVVGLGAVGRVYLREGRIDLTVLSPERLRALVIPTPTSLVALDVSNGLYETQSGRPVFFIRGDVENRTSTATQVRVRGALFDGDQRVRSAEGLAGIVATPEELHAVGNAEAAQALRQRLDGAATSVAPGARAPFLLVFQEYPADLGAFRLEVTVEPVAAPSEPTPAPAPSGAPAQAAPTE</sequence>
<dbReference type="NCBIfam" id="TIGR02098">
    <property type="entry name" value="MJ0042_CXXC"/>
    <property type="match status" value="1"/>
</dbReference>
<feature type="compositionally biased region" description="Gly residues" evidence="1">
    <location>
        <begin position="580"/>
        <end position="594"/>
    </location>
</feature>
<evidence type="ECO:0000256" key="1">
    <source>
        <dbReference type="SAM" id="MobiDB-lite"/>
    </source>
</evidence>
<feature type="compositionally biased region" description="Low complexity" evidence="1">
    <location>
        <begin position="264"/>
        <end position="273"/>
    </location>
</feature>
<keyword evidence="2" id="KW-1133">Transmembrane helix</keyword>
<feature type="region of interest" description="Disordered" evidence="1">
    <location>
        <begin position="41"/>
        <end position="60"/>
    </location>
</feature>
<dbReference type="STRING" id="1278073.MYSTI_06405"/>
<feature type="compositionally biased region" description="Low complexity" evidence="1">
    <location>
        <begin position="340"/>
        <end position="349"/>
    </location>
</feature>
<dbReference type="EMBL" id="CP004025">
    <property type="protein sequence ID" value="AGC47678.1"/>
    <property type="molecule type" value="Genomic_DNA"/>
</dbReference>
<name>L7UI30_MYXSD</name>
<dbReference type="OrthoDB" id="5506264at2"/>
<evidence type="ECO:0000313" key="5">
    <source>
        <dbReference type="Proteomes" id="UP000011131"/>
    </source>
</evidence>
<feature type="compositionally biased region" description="Gly residues" evidence="1">
    <location>
        <begin position="532"/>
        <end position="546"/>
    </location>
</feature>
<gene>
    <name evidence="4" type="ordered locus">MYSTI_06405</name>
</gene>
<dbReference type="PATRIC" id="fig|1278073.3.peg.6501"/>
<feature type="compositionally biased region" description="Acidic residues" evidence="1">
    <location>
        <begin position="296"/>
        <end position="308"/>
    </location>
</feature>
<organism evidence="4 5">
    <name type="scientific">Myxococcus stipitatus (strain DSM 14675 / JCM 12634 / Mx s8)</name>
    <dbReference type="NCBI Taxonomy" id="1278073"/>
    <lineage>
        <taxon>Bacteria</taxon>
        <taxon>Pseudomonadati</taxon>
        <taxon>Myxococcota</taxon>
        <taxon>Myxococcia</taxon>
        <taxon>Myxococcales</taxon>
        <taxon>Cystobacterineae</taxon>
        <taxon>Myxococcaceae</taxon>
        <taxon>Myxococcus</taxon>
    </lineage>
</organism>
<accession>L7UI30</accession>
<dbReference type="AlphaFoldDB" id="L7UI30"/>
<keyword evidence="2" id="KW-0812">Transmembrane</keyword>
<feature type="compositionally biased region" description="Low complexity" evidence="1">
    <location>
        <begin position="1006"/>
        <end position="1015"/>
    </location>
</feature>
<feature type="region of interest" description="Disordered" evidence="1">
    <location>
        <begin position="164"/>
        <end position="762"/>
    </location>
</feature>
<keyword evidence="2" id="KW-0472">Membrane</keyword>
<proteinExistence type="predicted"/>
<feature type="compositionally biased region" description="Low complexity" evidence="1">
    <location>
        <begin position="547"/>
        <end position="559"/>
    </location>
</feature>
<feature type="compositionally biased region" description="Polar residues" evidence="1">
    <location>
        <begin position="90"/>
        <end position="99"/>
    </location>
</feature>
<feature type="compositionally biased region" description="Pro residues" evidence="1">
    <location>
        <begin position="688"/>
        <end position="698"/>
    </location>
</feature>
<feature type="domain" description="Zinc finger/thioredoxin putative" evidence="3">
    <location>
        <begin position="1"/>
        <end position="36"/>
    </location>
</feature>
<dbReference type="HOGENOM" id="CLU_321290_0_0_7"/>
<reference evidence="4 5" key="1">
    <citation type="journal article" date="2013" name="Genome Announc.">
        <title>Complete genome sequence of Myxococcus stipitatus strain DSM 14675, a fruiting myxobacterium.</title>
        <authorList>
            <person name="Huntley S."/>
            <person name="Kneip S."/>
            <person name="Treuner-Lange A."/>
            <person name="Sogaard-Andersen L."/>
        </authorList>
    </citation>
    <scope>NUCLEOTIDE SEQUENCE [LARGE SCALE GENOMIC DNA]</scope>
    <source>
        <strain evidence="5">DSM 14675 / JCM 12634 / Mx s8</strain>
    </source>
</reference>
<evidence type="ECO:0000259" key="3">
    <source>
        <dbReference type="Pfam" id="PF13717"/>
    </source>
</evidence>
<keyword evidence="5" id="KW-1185">Reference proteome</keyword>
<feature type="compositionally biased region" description="Low complexity" evidence="1">
    <location>
        <begin position="412"/>
        <end position="428"/>
    </location>
</feature>